<keyword evidence="2" id="KW-0479">Metal-binding</keyword>
<name>A0A9Q3FQM1_9BASI</name>
<evidence type="ECO:0000313" key="5">
    <source>
        <dbReference type="EMBL" id="MBW0541652.1"/>
    </source>
</evidence>
<dbReference type="InterPro" id="IPR036875">
    <property type="entry name" value="Znf_CCHC_sf"/>
</dbReference>
<dbReference type="EMBL" id="AVOT02046332">
    <property type="protein sequence ID" value="MBW0541652.1"/>
    <property type="molecule type" value="Genomic_DNA"/>
</dbReference>
<evidence type="ECO:0000259" key="4">
    <source>
        <dbReference type="PROSITE" id="PS50158"/>
    </source>
</evidence>
<dbReference type="InterPro" id="IPR001878">
    <property type="entry name" value="Znf_CCHC"/>
</dbReference>
<dbReference type="AlphaFoldDB" id="A0A9Q3FQM1"/>
<feature type="region of interest" description="Disordered" evidence="3">
    <location>
        <begin position="70"/>
        <end position="89"/>
    </location>
</feature>
<protein>
    <recommendedName>
        <fullName evidence="4">CCHC-type domain-containing protein</fullName>
    </recommendedName>
</protein>
<proteinExistence type="predicted"/>
<dbReference type="Gene3D" id="4.10.60.10">
    <property type="entry name" value="Zinc finger, CCHC-type"/>
    <property type="match status" value="1"/>
</dbReference>
<reference evidence="5" key="1">
    <citation type="submission" date="2021-03" db="EMBL/GenBank/DDBJ databases">
        <title>Draft genome sequence of rust myrtle Austropuccinia psidii MF-1, a brazilian biotype.</title>
        <authorList>
            <person name="Quecine M.C."/>
            <person name="Pachon D.M.R."/>
            <person name="Bonatelli M.L."/>
            <person name="Correr F.H."/>
            <person name="Franceschini L.M."/>
            <person name="Leite T.F."/>
            <person name="Margarido G.R.A."/>
            <person name="Almeida C.A."/>
            <person name="Ferrarezi J.A."/>
            <person name="Labate C.A."/>
        </authorList>
    </citation>
    <scope>NUCLEOTIDE SEQUENCE</scope>
    <source>
        <strain evidence="5">MF-1</strain>
    </source>
</reference>
<evidence type="ECO:0000313" key="6">
    <source>
        <dbReference type="Proteomes" id="UP000765509"/>
    </source>
</evidence>
<gene>
    <name evidence="5" type="ORF">O181_081367</name>
</gene>
<dbReference type="Proteomes" id="UP000765509">
    <property type="component" value="Unassembled WGS sequence"/>
</dbReference>
<feature type="domain" description="CCHC-type" evidence="4">
    <location>
        <begin position="97"/>
        <end position="111"/>
    </location>
</feature>
<keyword evidence="2" id="KW-0862">Zinc</keyword>
<comment type="caution">
    <text evidence="5">The sequence shown here is derived from an EMBL/GenBank/DDBJ whole genome shotgun (WGS) entry which is preliminary data.</text>
</comment>
<evidence type="ECO:0000256" key="3">
    <source>
        <dbReference type="SAM" id="MobiDB-lite"/>
    </source>
</evidence>
<evidence type="ECO:0000256" key="1">
    <source>
        <dbReference type="ARBA" id="ARBA00022664"/>
    </source>
</evidence>
<keyword evidence="2" id="KW-0863">Zinc-finger</keyword>
<organism evidence="5 6">
    <name type="scientific">Austropuccinia psidii MF-1</name>
    <dbReference type="NCBI Taxonomy" id="1389203"/>
    <lineage>
        <taxon>Eukaryota</taxon>
        <taxon>Fungi</taxon>
        <taxon>Dikarya</taxon>
        <taxon>Basidiomycota</taxon>
        <taxon>Pucciniomycotina</taxon>
        <taxon>Pucciniomycetes</taxon>
        <taxon>Pucciniales</taxon>
        <taxon>Sphaerophragmiaceae</taxon>
        <taxon>Austropuccinia</taxon>
    </lineage>
</organism>
<keyword evidence="6" id="KW-1185">Reference proteome</keyword>
<dbReference type="GO" id="GO:0008270">
    <property type="term" value="F:zinc ion binding"/>
    <property type="evidence" value="ECO:0007669"/>
    <property type="project" value="UniProtKB-KW"/>
</dbReference>
<sequence length="197" mass="21661">MHQLITPAINTLMATNPDIKVCPDDLLNMIRQISTASPSFDHSTEIARVNAALNFGKKDQHHTFNHHVANRNTPISNKLPSSSRNTESRMPNSKFPCYYCGEAGHWSPNCPIKAKAQCQPANIASMGVVPLLEDHDAFLDSGARHLVVGNVSLFTSLQPTDMILSVALSESFEVYGIGNIVLKTLHCSFQLNNVLYC</sequence>
<dbReference type="SMART" id="SM00343">
    <property type="entry name" value="ZnF_C2HC"/>
    <property type="match status" value="1"/>
</dbReference>
<dbReference type="Pfam" id="PF00098">
    <property type="entry name" value="zf-CCHC"/>
    <property type="match status" value="1"/>
</dbReference>
<dbReference type="PROSITE" id="PS50158">
    <property type="entry name" value="ZF_CCHC"/>
    <property type="match status" value="1"/>
</dbReference>
<dbReference type="SUPFAM" id="SSF57756">
    <property type="entry name" value="Retrovirus zinc finger-like domains"/>
    <property type="match status" value="1"/>
</dbReference>
<dbReference type="GO" id="GO:0006397">
    <property type="term" value="P:mRNA processing"/>
    <property type="evidence" value="ECO:0007669"/>
    <property type="project" value="UniProtKB-KW"/>
</dbReference>
<keyword evidence="1" id="KW-0507">mRNA processing</keyword>
<accession>A0A9Q3FQM1</accession>
<evidence type="ECO:0000256" key="2">
    <source>
        <dbReference type="PROSITE-ProRule" id="PRU00047"/>
    </source>
</evidence>
<dbReference type="GO" id="GO:0003676">
    <property type="term" value="F:nucleic acid binding"/>
    <property type="evidence" value="ECO:0007669"/>
    <property type="project" value="InterPro"/>
</dbReference>